<name>A0AC34G6Y3_9BILA</name>
<dbReference type="WBParaSite" id="ES5_v2.g25428.t1">
    <property type="protein sequence ID" value="ES5_v2.g25428.t1"/>
    <property type="gene ID" value="ES5_v2.g25428"/>
</dbReference>
<proteinExistence type="predicted"/>
<accession>A0AC34G6Y3</accession>
<dbReference type="Proteomes" id="UP000887579">
    <property type="component" value="Unplaced"/>
</dbReference>
<organism evidence="1 2">
    <name type="scientific">Panagrolaimus sp. ES5</name>
    <dbReference type="NCBI Taxonomy" id="591445"/>
    <lineage>
        <taxon>Eukaryota</taxon>
        <taxon>Metazoa</taxon>
        <taxon>Ecdysozoa</taxon>
        <taxon>Nematoda</taxon>
        <taxon>Chromadorea</taxon>
        <taxon>Rhabditida</taxon>
        <taxon>Tylenchina</taxon>
        <taxon>Panagrolaimomorpha</taxon>
        <taxon>Panagrolaimoidea</taxon>
        <taxon>Panagrolaimidae</taxon>
        <taxon>Panagrolaimus</taxon>
    </lineage>
</organism>
<protein>
    <submittedName>
        <fullName evidence="2">Protein kinase domain-containing protein</fullName>
    </submittedName>
</protein>
<evidence type="ECO:0000313" key="1">
    <source>
        <dbReference type="Proteomes" id="UP000887579"/>
    </source>
</evidence>
<evidence type="ECO:0000313" key="2">
    <source>
        <dbReference type="WBParaSite" id="ES5_v2.g25428.t1"/>
    </source>
</evidence>
<sequence length="236" mass="26861">MEAGDQSFFAYVEEGKIRSMDDLVKFANHLFSGLDYIHRRDMIHTDIKFGNMVIDESLVLNLIDFDRATPFKNASTNSSLKENIRGTLEYEASELPAGINFNEKVDSCFKDIKFGNMVIDKSLVLKLINFDRATPFKNASTNSSLKENIRGTLEYEASELPAGINFNEKVDSWSVGVVLAECVLQTKNLFIFNSGEPQLTTLSRTLGTSLLSWKDFFGELELFSKDKEGYFKFFFW</sequence>
<reference evidence="2" key="1">
    <citation type="submission" date="2022-11" db="UniProtKB">
        <authorList>
            <consortium name="WormBaseParasite"/>
        </authorList>
    </citation>
    <scope>IDENTIFICATION</scope>
</reference>